<protein>
    <submittedName>
        <fullName evidence="1">Uncharacterized protein</fullName>
    </submittedName>
</protein>
<keyword evidence="2" id="KW-1185">Reference proteome</keyword>
<evidence type="ECO:0000313" key="1">
    <source>
        <dbReference type="EMBL" id="OCL09241.1"/>
    </source>
</evidence>
<name>A0A8E2F2B3_9PEZI</name>
<dbReference type="AlphaFoldDB" id="A0A8E2F2B3"/>
<gene>
    <name evidence="1" type="ORF">AOQ84DRAFT_221044</name>
</gene>
<dbReference type="EMBL" id="KV749478">
    <property type="protein sequence ID" value="OCL09241.1"/>
    <property type="molecule type" value="Genomic_DNA"/>
</dbReference>
<dbReference type="Proteomes" id="UP000250140">
    <property type="component" value="Unassembled WGS sequence"/>
</dbReference>
<reference evidence="1 2" key="1">
    <citation type="journal article" date="2016" name="Nat. Commun.">
        <title>Ectomycorrhizal ecology is imprinted in the genome of the dominant symbiotic fungus Cenococcum geophilum.</title>
        <authorList>
            <consortium name="DOE Joint Genome Institute"/>
            <person name="Peter M."/>
            <person name="Kohler A."/>
            <person name="Ohm R.A."/>
            <person name="Kuo A."/>
            <person name="Krutzmann J."/>
            <person name="Morin E."/>
            <person name="Arend M."/>
            <person name="Barry K.W."/>
            <person name="Binder M."/>
            <person name="Choi C."/>
            <person name="Clum A."/>
            <person name="Copeland A."/>
            <person name="Grisel N."/>
            <person name="Haridas S."/>
            <person name="Kipfer T."/>
            <person name="LaButti K."/>
            <person name="Lindquist E."/>
            <person name="Lipzen A."/>
            <person name="Maire R."/>
            <person name="Meier B."/>
            <person name="Mihaltcheva S."/>
            <person name="Molinier V."/>
            <person name="Murat C."/>
            <person name="Poggeler S."/>
            <person name="Quandt C.A."/>
            <person name="Sperisen C."/>
            <person name="Tritt A."/>
            <person name="Tisserant E."/>
            <person name="Crous P.W."/>
            <person name="Henrissat B."/>
            <person name="Nehls U."/>
            <person name="Egli S."/>
            <person name="Spatafora J.W."/>
            <person name="Grigoriev I.V."/>
            <person name="Martin F.M."/>
        </authorList>
    </citation>
    <scope>NUCLEOTIDE SEQUENCE [LARGE SCALE GENOMIC DNA]</scope>
    <source>
        <strain evidence="1 2">CBS 207.34</strain>
    </source>
</reference>
<evidence type="ECO:0000313" key="2">
    <source>
        <dbReference type="Proteomes" id="UP000250140"/>
    </source>
</evidence>
<sequence>MPSPILTLKGSPNAIFSLQMTTGTVSNRLPGALRDPFIRPVRAHPTNKNSRSMLEYAFPVIPTPVPAACDVGCVPFASADATDATGVAAAAHQIFDDTQALSCMPASARPKTHMHNTVPAQPTNALATATCFSKTFRLKLSGRDEATTLHRMTTCSAFVTSCCLPCIGAAASVSTTSRSTQGTFQQSHACN</sequence>
<organism evidence="1 2">
    <name type="scientific">Glonium stellatum</name>
    <dbReference type="NCBI Taxonomy" id="574774"/>
    <lineage>
        <taxon>Eukaryota</taxon>
        <taxon>Fungi</taxon>
        <taxon>Dikarya</taxon>
        <taxon>Ascomycota</taxon>
        <taxon>Pezizomycotina</taxon>
        <taxon>Dothideomycetes</taxon>
        <taxon>Pleosporomycetidae</taxon>
        <taxon>Gloniales</taxon>
        <taxon>Gloniaceae</taxon>
        <taxon>Glonium</taxon>
    </lineage>
</organism>
<proteinExistence type="predicted"/>
<accession>A0A8E2F2B3</accession>